<dbReference type="Proteomes" id="UP001154265">
    <property type="component" value="Unassembled WGS sequence"/>
</dbReference>
<organism evidence="1 2">
    <name type="scientific">Candidatus Synechococcus calcipolaris G9</name>
    <dbReference type="NCBI Taxonomy" id="1497997"/>
    <lineage>
        <taxon>Bacteria</taxon>
        <taxon>Bacillati</taxon>
        <taxon>Cyanobacteriota</taxon>
        <taxon>Cyanophyceae</taxon>
        <taxon>Synechococcales</taxon>
        <taxon>Synechococcaceae</taxon>
        <taxon>Synechococcus</taxon>
    </lineage>
</organism>
<dbReference type="RefSeq" id="WP_277867899.1">
    <property type="nucleotide sequence ID" value="NZ_JAKKUT010000006.1"/>
</dbReference>
<dbReference type="EMBL" id="JAKKUT010000006">
    <property type="protein sequence ID" value="MDG2991969.1"/>
    <property type="molecule type" value="Genomic_DNA"/>
</dbReference>
<accession>A0ABT6F2A9</accession>
<keyword evidence="2" id="KW-1185">Reference proteome</keyword>
<proteinExistence type="predicted"/>
<evidence type="ECO:0000313" key="2">
    <source>
        <dbReference type="Proteomes" id="UP001154265"/>
    </source>
</evidence>
<reference evidence="1" key="1">
    <citation type="journal article" date="2022" name="Genome Biol. Evol.">
        <title>A New Gene Family Diagnostic for Intracellular Biomineralization of Amorphous Ca Carbonates by Cyanobacteria.</title>
        <authorList>
            <person name="Benzerara K."/>
            <person name="Duprat E."/>
            <person name="Bitard-Feildel T."/>
            <person name="Caumes G."/>
            <person name="Cassier-Chauvat C."/>
            <person name="Chauvat F."/>
            <person name="Dezi M."/>
            <person name="Diop S.I."/>
            <person name="Gaschignard G."/>
            <person name="Gorgen S."/>
            <person name="Gugger M."/>
            <person name="Lopez-Garcia P."/>
            <person name="Millet M."/>
            <person name="Skouri-Panet F."/>
            <person name="Moreira D."/>
            <person name="Callebaut I."/>
        </authorList>
    </citation>
    <scope>NUCLEOTIDE SEQUENCE</scope>
    <source>
        <strain evidence="1">G9</strain>
    </source>
</reference>
<protein>
    <submittedName>
        <fullName evidence="1">Uncharacterized protein</fullName>
    </submittedName>
</protein>
<evidence type="ECO:0000313" key="1">
    <source>
        <dbReference type="EMBL" id="MDG2991969.1"/>
    </source>
</evidence>
<sequence length="45" mass="5135">MRDLSVEDRRAMGKTLSLMGRQVREVAYCLDVLWYAAEGEDPDMG</sequence>
<gene>
    <name evidence="1" type="ORF">L3556_13655</name>
</gene>
<comment type="caution">
    <text evidence="1">The sequence shown here is derived from an EMBL/GenBank/DDBJ whole genome shotgun (WGS) entry which is preliminary data.</text>
</comment>
<name>A0ABT6F2A9_9SYNE</name>
<reference evidence="1" key="2">
    <citation type="submission" date="2022-01" db="EMBL/GenBank/DDBJ databases">
        <authorList>
            <person name="Zivanovic Y."/>
            <person name="Moreira D."/>
            <person name="Lopez-Garcia P."/>
        </authorList>
    </citation>
    <scope>NUCLEOTIDE SEQUENCE</scope>
    <source>
        <strain evidence="1">G9</strain>
    </source>
</reference>